<dbReference type="AlphaFoldDB" id="A0A815CKX8"/>
<organism evidence="12 15">
    <name type="scientific">Didymodactylos carnosus</name>
    <dbReference type="NCBI Taxonomy" id="1234261"/>
    <lineage>
        <taxon>Eukaryota</taxon>
        <taxon>Metazoa</taxon>
        <taxon>Spiralia</taxon>
        <taxon>Gnathifera</taxon>
        <taxon>Rotifera</taxon>
        <taxon>Eurotatoria</taxon>
        <taxon>Bdelloidea</taxon>
        <taxon>Philodinida</taxon>
        <taxon>Philodinidae</taxon>
        <taxon>Didymodactylos</taxon>
    </lineage>
</organism>
<keyword evidence="4 9" id="KW-0813">Transport</keyword>
<dbReference type="Pfam" id="PF06237">
    <property type="entry name" value="SLC52_ribofla_tr"/>
    <property type="match status" value="1"/>
</dbReference>
<comment type="catalytic activity">
    <reaction evidence="1 9">
        <text>riboflavin(in) = riboflavin(out)</text>
        <dbReference type="Rhea" id="RHEA:35015"/>
        <dbReference type="ChEBI" id="CHEBI:57986"/>
    </reaction>
</comment>
<comment type="function">
    <text evidence="9">Plasma membrane transporter mediating the uptake by cells of the water soluble vitamin B2/riboflavin that plays a key role in biochemical oxidation-reduction reactions of the carbohydrate, lipid, and amino acid metabolism.</text>
</comment>
<evidence type="ECO:0000313" key="13">
    <source>
        <dbReference type="EMBL" id="CAF3888908.1"/>
    </source>
</evidence>
<dbReference type="GO" id="GO:0005886">
    <property type="term" value="C:plasma membrane"/>
    <property type="evidence" value="ECO:0007669"/>
    <property type="project" value="UniProtKB-SubCell"/>
</dbReference>
<feature type="region of interest" description="Disordered" evidence="10">
    <location>
        <begin position="258"/>
        <end position="278"/>
    </location>
</feature>
<keyword evidence="8 9" id="KW-0472">Membrane</keyword>
<sequence>MAEQESMLEWENQNNNNVTKSTKDYTVHKSVFIYICVICFGIGTWLDLNGVWMEIPLIVNKVPEGWKLSANLGLMSNLANIGPLSVILLRRFINKSTAYEVPVNFSILLVGVVALIALSCLWDKSVYFLSQHRSVWMLSLCFWLGVVDCTSSVTFAPFMSRYQPLYLNGLFTGEGLSSLLPALLAILQGVGGEAKCVQQLVWDKTSNQSVNMTVQETVSPRFSVGVYFLCITGLMCLSFFSFIVLILTKTGKHEIPSAVTQETNNQSSEKQQQQLNSP</sequence>
<evidence type="ECO:0000313" key="12">
    <source>
        <dbReference type="EMBL" id="CAF1288962.1"/>
    </source>
</evidence>
<feature type="transmembrane region" description="Helical" evidence="9">
    <location>
        <begin position="68"/>
        <end position="89"/>
    </location>
</feature>
<protein>
    <recommendedName>
        <fullName evidence="9">Riboflavin transporter</fullName>
    </recommendedName>
</protein>
<evidence type="ECO:0000256" key="4">
    <source>
        <dbReference type="ARBA" id="ARBA00022448"/>
    </source>
</evidence>
<accession>A0A815CKX8</accession>
<keyword evidence="6 9" id="KW-0812">Transmembrane</keyword>
<feature type="non-terminal residue" evidence="12">
    <location>
        <position position="278"/>
    </location>
</feature>
<evidence type="ECO:0000256" key="3">
    <source>
        <dbReference type="ARBA" id="ARBA00006366"/>
    </source>
</evidence>
<evidence type="ECO:0000313" key="11">
    <source>
        <dbReference type="EMBL" id="CAF1117430.1"/>
    </source>
</evidence>
<feature type="transmembrane region" description="Helical" evidence="9">
    <location>
        <begin position="101"/>
        <end position="122"/>
    </location>
</feature>
<feature type="transmembrane region" description="Helical" evidence="9">
    <location>
        <begin position="165"/>
        <end position="187"/>
    </location>
</feature>
<evidence type="ECO:0000256" key="9">
    <source>
        <dbReference type="RuleBase" id="RU368035"/>
    </source>
</evidence>
<evidence type="ECO:0000256" key="7">
    <source>
        <dbReference type="ARBA" id="ARBA00022989"/>
    </source>
</evidence>
<evidence type="ECO:0000313" key="14">
    <source>
        <dbReference type="EMBL" id="CAF4093165.1"/>
    </source>
</evidence>
<dbReference type="EMBL" id="CAJOBA010015753">
    <property type="protein sequence ID" value="CAF3888908.1"/>
    <property type="molecule type" value="Genomic_DNA"/>
</dbReference>
<keyword evidence="7 9" id="KW-1133">Transmembrane helix</keyword>
<dbReference type="EMBL" id="CAJOBC010031714">
    <property type="protein sequence ID" value="CAF4093165.1"/>
    <property type="molecule type" value="Genomic_DNA"/>
</dbReference>
<evidence type="ECO:0000256" key="8">
    <source>
        <dbReference type="ARBA" id="ARBA00023136"/>
    </source>
</evidence>
<evidence type="ECO:0000256" key="10">
    <source>
        <dbReference type="SAM" id="MobiDB-lite"/>
    </source>
</evidence>
<dbReference type="Proteomes" id="UP000677228">
    <property type="component" value="Unassembled WGS sequence"/>
</dbReference>
<keyword evidence="5 9" id="KW-1003">Cell membrane</keyword>
<dbReference type="EMBL" id="CAJNOK010010501">
    <property type="protein sequence ID" value="CAF1117430.1"/>
    <property type="molecule type" value="Genomic_DNA"/>
</dbReference>
<dbReference type="GO" id="GO:0032217">
    <property type="term" value="F:riboflavin transmembrane transporter activity"/>
    <property type="evidence" value="ECO:0007669"/>
    <property type="project" value="UniProtKB-UniRule"/>
</dbReference>
<dbReference type="OrthoDB" id="9995836at2759"/>
<comment type="similarity">
    <text evidence="3 9">Belongs to the riboflavin transporter family.</text>
</comment>
<evidence type="ECO:0000256" key="2">
    <source>
        <dbReference type="ARBA" id="ARBA00004651"/>
    </source>
</evidence>
<evidence type="ECO:0000256" key="1">
    <source>
        <dbReference type="ARBA" id="ARBA00000215"/>
    </source>
</evidence>
<evidence type="ECO:0000256" key="6">
    <source>
        <dbReference type="ARBA" id="ARBA00022692"/>
    </source>
</evidence>
<evidence type="ECO:0000313" key="15">
    <source>
        <dbReference type="Proteomes" id="UP000663829"/>
    </source>
</evidence>
<dbReference type="PANTHER" id="PTHR12929">
    <property type="entry name" value="SOLUTE CARRIER FAMILY 52"/>
    <property type="match status" value="1"/>
</dbReference>
<name>A0A815CKX8_9BILA</name>
<comment type="caution">
    <text evidence="12">The sequence shown here is derived from an EMBL/GenBank/DDBJ whole genome shotgun (WGS) entry which is preliminary data.</text>
</comment>
<gene>
    <name evidence="12" type="ORF">GPM918_LOCUS27936</name>
    <name evidence="11" type="ORF">OVA965_LOCUS20020</name>
    <name evidence="14" type="ORF">SRO942_LOCUS28360</name>
    <name evidence="13" type="ORF">TMI583_LOCUS20272</name>
</gene>
<feature type="transmembrane region" description="Helical" evidence="9">
    <location>
        <begin position="226"/>
        <end position="247"/>
    </location>
</feature>
<feature type="transmembrane region" description="Helical" evidence="9">
    <location>
        <begin position="134"/>
        <end position="158"/>
    </location>
</feature>
<dbReference type="PANTHER" id="PTHR12929:SF10">
    <property type="entry name" value="RIBOFLAVIN TRANSPORTER"/>
    <property type="match status" value="1"/>
</dbReference>
<dbReference type="InterPro" id="IPR009357">
    <property type="entry name" value="Riboflavin_transptr"/>
</dbReference>
<dbReference type="Proteomes" id="UP000663829">
    <property type="component" value="Unassembled WGS sequence"/>
</dbReference>
<reference evidence="12" key="1">
    <citation type="submission" date="2021-02" db="EMBL/GenBank/DDBJ databases">
        <authorList>
            <person name="Nowell W R."/>
        </authorList>
    </citation>
    <scope>NUCLEOTIDE SEQUENCE</scope>
</reference>
<dbReference type="Proteomes" id="UP000682733">
    <property type="component" value="Unassembled WGS sequence"/>
</dbReference>
<feature type="transmembrane region" description="Helical" evidence="9">
    <location>
        <begin position="31"/>
        <end position="48"/>
    </location>
</feature>
<comment type="subcellular location">
    <subcellularLocation>
        <location evidence="2 9">Cell membrane</location>
        <topology evidence="2 9">Multi-pass membrane protein</topology>
    </subcellularLocation>
</comment>
<comment type="caution">
    <text evidence="9">Lacks conserved residue(s) required for the propagation of feature annotation.</text>
</comment>
<dbReference type="Proteomes" id="UP000681722">
    <property type="component" value="Unassembled WGS sequence"/>
</dbReference>
<evidence type="ECO:0000256" key="5">
    <source>
        <dbReference type="ARBA" id="ARBA00022475"/>
    </source>
</evidence>
<dbReference type="EMBL" id="CAJNOQ010011963">
    <property type="protein sequence ID" value="CAF1288962.1"/>
    <property type="molecule type" value="Genomic_DNA"/>
</dbReference>
<keyword evidence="15" id="KW-1185">Reference proteome</keyword>
<proteinExistence type="inferred from homology"/>